<organism evidence="1 2">
    <name type="scientific">Plantactinospora siamensis</name>
    <dbReference type="NCBI Taxonomy" id="555372"/>
    <lineage>
        <taxon>Bacteria</taxon>
        <taxon>Bacillati</taxon>
        <taxon>Actinomycetota</taxon>
        <taxon>Actinomycetes</taxon>
        <taxon>Micromonosporales</taxon>
        <taxon>Micromonosporaceae</taxon>
        <taxon>Plantactinospora</taxon>
    </lineage>
</organism>
<reference evidence="1 2" key="1">
    <citation type="submission" date="2024-09" db="EMBL/GenBank/DDBJ databases">
        <authorList>
            <person name="Sun Q."/>
            <person name="Mori K."/>
        </authorList>
    </citation>
    <scope>NUCLEOTIDE SEQUENCE [LARGE SCALE GENOMIC DNA]</scope>
    <source>
        <strain evidence="1 2">TBRC 2205</strain>
    </source>
</reference>
<comment type="caution">
    <text evidence="1">The sequence shown here is derived from an EMBL/GenBank/DDBJ whole genome shotgun (WGS) entry which is preliminary data.</text>
</comment>
<sequence length="673" mass="74173">MSTSENDLRDMMAEVYRHPPGPARSAAFDTVMRHADAAGATEFAFRARMNAIWDFHMGGDYTRAFMAFSWCVATFDRHPEFAGGSEHDLLWKYKWIVWELPQFPAVPLERTVALLDDMERRYRQGNHSLHAVYQHRGLVAHHLGDLDEADRWFDRMVDAKRDSLSDCAACVPSSLVQHHVARGRYEDAVRAGAPYTRGGCVEQPKAILSDLLPAYLHTGRTAEAVEAHRVAYRQLRDGRHYLASIALHLQFCGLTGNEEHALPIVERHLPWLDRPASPYAAMEFTAAAALVLRRLAETGAGDRPVRVRGDDGTTRAPATVRSVLADVTARTRALSAQFDARNGNTYQSRRTEACMAAEPLLDRLPLTVLAGRPIRAKKRDDRIDGLVNTVAERTAAGDAAGAALAQLDLAYLLRNADLLGDAAETAEEAARALARAGLAQERLRALHLLFQLYVRNYQQRSDAAALATELLDAPALPAALPRETLVEEIADRVPDLDLTGHLQRAADIHRRRGDTAGEARLLRKAIGRIGPQSEQWQPVLDRLDQLIEADALASDEAAQMSVHVGRALSVAGDPAAGWERAERTVAALTAARAQEPVEHRLHRAWLALKMDRPVDAEALAAPLTAGDDFHWEAPIVVVRSLLAQGRTGDAESYMAERGLDADEDLDYDPYAIG</sequence>
<gene>
    <name evidence="1" type="ORF">ACFFHU_22470</name>
</gene>
<proteinExistence type="predicted"/>
<dbReference type="RefSeq" id="WP_377341960.1">
    <property type="nucleotide sequence ID" value="NZ_JBHLUE010000019.1"/>
</dbReference>
<accession>A0ABV6P1J0</accession>
<name>A0ABV6P1J0_9ACTN</name>
<evidence type="ECO:0000313" key="2">
    <source>
        <dbReference type="Proteomes" id="UP001589894"/>
    </source>
</evidence>
<keyword evidence="2" id="KW-1185">Reference proteome</keyword>
<dbReference type="SUPFAM" id="SSF48452">
    <property type="entry name" value="TPR-like"/>
    <property type="match status" value="1"/>
</dbReference>
<evidence type="ECO:0008006" key="3">
    <source>
        <dbReference type="Google" id="ProtNLM"/>
    </source>
</evidence>
<evidence type="ECO:0000313" key="1">
    <source>
        <dbReference type="EMBL" id="MFC0566891.1"/>
    </source>
</evidence>
<dbReference type="EMBL" id="JBHLUE010000019">
    <property type="protein sequence ID" value="MFC0566891.1"/>
    <property type="molecule type" value="Genomic_DNA"/>
</dbReference>
<protein>
    <recommendedName>
        <fullName evidence="3">Tetratricopeptide repeat protein</fullName>
    </recommendedName>
</protein>
<dbReference type="InterPro" id="IPR011990">
    <property type="entry name" value="TPR-like_helical_dom_sf"/>
</dbReference>
<dbReference type="Proteomes" id="UP001589894">
    <property type="component" value="Unassembled WGS sequence"/>
</dbReference>